<comment type="caution">
    <text evidence="1">The sequence shown here is derived from an EMBL/GenBank/DDBJ whole genome shotgun (WGS) entry which is preliminary data.</text>
</comment>
<organism evidence="1 2">
    <name type="scientific">Virgibacillus pantothenticus</name>
    <dbReference type="NCBI Taxonomy" id="1473"/>
    <lineage>
        <taxon>Bacteria</taxon>
        <taxon>Bacillati</taxon>
        <taxon>Bacillota</taxon>
        <taxon>Bacilli</taxon>
        <taxon>Bacillales</taxon>
        <taxon>Bacillaceae</taxon>
        <taxon>Virgibacillus</taxon>
    </lineage>
</organism>
<dbReference type="Proteomes" id="UP000036780">
    <property type="component" value="Unassembled WGS sequence"/>
</dbReference>
<dbReference type="RefSeq" id="WP_050351800.1">
    <property type="nucleotide sequence ID" value="NZ_BOSN01000006.1"/>
</dbReference>
<evidence type="ECO:0000313" key="1">
    <source>
        <dbReference type="EMBL" id="KNE19275.1"/>
    </source>
</evidence>
<dbReference type="AlphaFoldDB" id="A0A0L0QKX2"/>
<evidence type="ECO:0008006" key="3">
    <source>
        <dbReference type="Google" id="ProtNLM"/>
    </source>
</evidence>
<dbReference type="GeneID" id="66872358"/>
<sequence>MTTGHIPITSSELSTLWIIYQKKTMMVRVIEFFLSNNQDAEAIEILQTFHEGESNFVNELRNIFTQEGAAVPIGFTENDVNLNAPKLFDDIFEVMYLRMMMKVASGLHALHISMSYRKDIMDLYKRFSAFAEDTCEKTTQFLLSKGVLPKSPVVTLPNHVEFAEKKNYRSGFKITGHRRSLNTVEVAYLYQAIESNVDGMKLMTGFAQVAKKKDIRDYFFRGKELSKTIITKSSEILLDSDINPPSTPAGRVTDSTVSTFSDKLMMYNTSLLNTFGFGSNAIGTTFSLRKDLPLKMIPIAKDVFDFANDGGDLMIEHGLLEEPPQMEDRTQLSKGQSK</sequence>
<keyword evidence="2" id="KW-1185">Reference proteome</keyword>
<accession>A0A0L0QKX2</accession>
<dbReference type="InterPro" id="IPR012347">
    <property type="entry name" value="Ferritin-like"/>
</dbReference>
<dbReference type="PATRIC" id="fig|1473.5.peg.1005"/>
<dbReference type="Pfam" id="PF11553">
    <property type="entry name" value="DUF3231"/>
    <property type="match status" value="2"/>
</dbReference>
<dbReference type="OrthoDB" id="1675670at2"/>
<dbReference type="EMBL" id="LGTO01000007">
    <property type="protein sequence ID" value="KNE19275.1"/>
    <property type="molecule type" value="Genomic_DNA"/>
</dbReference>
<reference evidence="2" key="1">
    <citation type="submission" date="2015-07" db="EMBL/GenBank/DDBJ databases">
        <title>Fjat-10053 dsm26.</title>
        <authorList>
            <person name="Liu B."/>
            <person name="Wang J."/>
            <person name="Zhu Y."/>
            <person name="Liu G."/>
            <person name="Chen Q."/>
            <person name="Chen Z."/>
            <person name="Lan J."/>
            <person name="Che J."/>
            <person name="Ge C."/>
            <person name="Shi H."/>
            <person name="Pan Z."/>
            <person name="Liu X."/>
        </authorList>
    </citation>
    <scope>NUCLEOTIDE SEQUENCE [LARGE SCALE GENOMIC DNA]</scope>
    <source>
        <strain evidence="2">DSM 26</strain>
    </source>
</reference>
<protein>
    <recommendedName>
        <fullName evidence="3">DUF3231 family protein</fullName>
    </recommendedName>
</protein>
<evidence type="ECO:0000313" key="2">
    <source>
        <dbReference type="Proteomes" id="UP000036780"/>
    </source>
</evidence>
<dbReference type="InterPro" id="IPR021617">
    <property type="entry name" value="DUF3231"/>
</dbReference>
<proteinExistence type="predicted"/>
<dbReference type="Gene3D" id="1.20.1260.10">
    <property type="match status" value="2"/>
</dbReference>
<name>A0A0L0QKX2_VIRPA</name>
<gene>
    <name evidence="1" type="ORF">AFK71_12210</name>
</gene>